<dbReference type="Proteomes" id="UP000024635">
    <property type="component" value="Unassembled WGS sequence"/>
</dbReference>
<dbReference type="OrthoDB" id="5836192at2759"/>
<keyword evidence="2" id="KW-1185">Reference proteome</keyword>
<accession>A0A016VP51</accession>
<comment type="caution">
    <text evidence="1">The sequence shown here is derived from an EMBL/GenBank/DDBJ whole genome shotgun (WGS) entry which is preliminary data.</text>
</comment>
<evidence type="ECO:0000313" key="1">
    <source>
        <dbReference type="EMBL" id="EYC29066.1"/>
    </source>
</evidence>
<dbReference type="EMBL" id="JARK01001343">
    <property type="protein sequence ID" value="EYC29066.1"/>
    <property type="molecule type" value="Genomic_DNA"/>
</dbReference>
<dbReference type="Gene3D" id="3.40.30.10">
    <property type="entry name" value="Glutaredoxin"/>
    <property type="match status" value="1"/>
</dbReference>
<proteinExistence type="predicted"/>
<dbReference type="AlphaFoldDB" id="A0A016VP51"/>
<evidence type="ECO:0000313" key="2">
    <source>
        <dbReference type="Proteomes" id="UP000024635"/>
    </source>
</evidence>
<gene>
    <name evidence="1" type="primary">Acey_s0007.g3570</name>
    <name evidence="1" type="ORF">Y032_0007g3570</name>
</gene>
<name>A0A016VP51_9BILA</name>
<reference evidence="2" key="1">
    <citation type="journal article" date="2015" name="Nat. Genet.">
        <title>The genome and transcriptome of the zoonotic hookworm Ancylostoma ceylanicum identify infection-specific gene families.</title>
        <authorList>
            <person name="Schwarz E.M."/>
            <person name="Hu Y."/>
            <person name="Antoshechkin I."/>
            <person name="Miller M.M."/>
            <person name="Sternberg P.W."/>
            <person name="Aroian R.V."/>
        </authorList>
    </citation>
    <scope>NUCLEOTIDE SEQUENCE</scope>
    <source>
        <strain evidence="2">HY135</strain>
    </source>
</reference>
<protein>
    <submittedName>
        <fullName evidence="1">Uncharacterized protein</fullName>
    </submittedName>
</protein>
<organism evidence="1 2">
    <name type="scientific">Ancylostoma ceylanicum</name>
    <dbReference type="NCBI Taxonomy" id="53326"/>
    <lineage>
        <taxon>Eukaryota</taxon>
        <taxon>Metazoa</taxon>
        <taxon>Ecdysozoa</taxon>
        <taxon>Nematoda</taxon>
        <taxon>Chromadorea</taxon>
        <taxon>Rhabditida</taxon>
        <taxon>Rhabditina</taxon>
        <taxon>Rhabditomorpha</taxon>
        <taxon>Strongyloidea</taxon>
        <taxon>Ancylostomatidae</taxon>
        <taxon>Ancylostomatinae</taxon>
        <taxon>Ancylostoma</taxon>
    </lineage>
</organism>
<sequence>MEEDSLCRLDSENLISFLEDYDRERVLIMADTGAKDFEQFEANFCQAIRGQRAGVDFALLEADADEYELILEELNLTKNDLPALCYMNSGEDLNVCRLTDNSVEYFEKVLSELLDSYSLSTSDEEELLAAIATAIENDVDLL</sequence>